<comment type="similarity">
    <text evidence="1">Belongs to the protein-tyrosine phosphatase family.</text>
</comment>
<dbReference type="Pfam" id="PF13350">
    <property type="entry name" value="Y_phosphatase3"/>
    <property type="match status" value="1"/>
</dbReference>
<organism evidence="3 4">
    <name type="scientific">Jeotgalibaca ciconiae</name>
    <dbReference type="NCBI Taxonomy" id="2496265"/>
    <lineage>
        <taxon>Bacteria</taxon>
        <taxon>Bacillati</taxon>
        <taxon>Bacillota</taxon>
        <taxon>Bacilli</taxon>
        <taxon>Lactobacillales</taxon>
        <taxon>Carnobacteriaceae</taxon>
        <taxon>Jeotgalibaca</taxon>
    </lineage>
</organism>
<dbReference type="KEGG" id="jeh:EJN90_04510"/>
<proteinExistence type="inferred from homology"/>
<evidence type="ECO:0000259" key="2">
    <source>
        <dbReference type="PROSITE" id="PS50056"/>
    </source>
</evidence>
<accession>A0A3Q9BJX4</accession>
<dbReference type="OrthoDB" id="1188001at2"/>
<protein>
    <submittedName>
        <fullName evidence="3">Tyrosine-protein phosphatase</fullName>
    </submittedName>
</protein>
<evidence type="ECO:0000313" key="3">
    <source>
        <dbReference type="EMBL" id="AZP03991.1"/>
    </source>
</evidence>
<keyword evidence="4" id="KW-1185">Reference proteome</keyword>
<reference evidence="4" key="1">
    <citation type="submission" date="2018-12" db="EMBL/GenBank/DDBJ databases">
        <title>Complete genome sequencing of Jeotgalibaca sp. H21T32.</title>
        <authorList>
            <person name="Bae J.-W."/>
            <person name="Lee S.-Y."/>
        </authorList>
    </citation>
    <scope>NUCLEOTIDE SEQUENCE [LARGE SCALE GENOMIC DNA]</scope>
    <source>
        <strain evidence="4">H21T32</strain>
    </source>
</reference>
<dbReference type="GO" id="GO:0004721">
    <property type="term" value="F:phosphoprotein phosphatase activity"/>
    <property type="evidence" value="ECO:0007669"/>
    <property type="project" value="InterPro"/>
</dbReference>
<dbReference type="PROSITE" id="PS50056">
    <property type="entry name" value="TYR_PHOSPHATASE_2"/>
    <property type="match status" value="1"/>
</dbReference>
<name>A0A3Q9BJX4_9LACT</name>
<dbReference type="InterPro" id="IPR026893">
    <property type="entry name" value="Tyr/Ser_Pase_IphP-type"/>
</dbReference>
<evidence type="ECO:0000256" key="1">
    <source>
        <dbReference type="ARBA" id="ARBA00009580"/>
    </source>
</evidence>
<dbReference type="Gene3D" id="3.90.190.10">
    <property type="entry name" value="Protein tyrosine phosphatase superfamily"/>
    <property type="match status" value="1"/>
</dbReference>
<dbReference type="InterPro" id="IPR000387">
    <property type="entry name" value="Tyr_Pase_dom"/>
</dbReference>
<dbReference type="PANTHER" id="PTHR31126">
    <property type="entry name" value="TYROSINE-PROTEIN PHOSPHATASE"/>
    <property type="match status" value="1"/>
</dbReference>
<dbReference type="PANTHER" id="PTHR31126:SF1">
    <property type="entry name" value="TYROSINE SPECIFIC PROTEIN PHOSPHATASES DOMAIN-CONTAINING PROTEIN"/>
    <property type="match status" value="1"/>
</dbReference>
<dbReference type="SUPFAM" id="SSF52799">
    <property type="entry name" value="(Phosphotyrosine protein) phosphatases II"/>
    <property type="match status" value="1"/>
</dbReference>
<gene>
    <name evidence="3" type="ORF">EJN90_04510</name>
</gene>
<dbReference type="AlphaFoldDB" id="A0A3Q9BJX4"/>
<sequence>MSERMGRHFYFEEIANFRDLGGYNTKKGEILKEGKIFRSSMLYGPTKHDKQKWEQLGINTIIDLRAPKELIREPNPYEGFVSIYENVNLSGGKDAGRSGELAKTANNPYFMSERYLEYLKEKDEIAKAFHLFLEQKNTPLVYHCSAGKDRTGVISYLLLSLHDVLLAEIVADYQVSYTYIKQDSRILDPSKNLNIYVSFPETMEIFHKEFIKEYKTIENYFHHIDFSDDEITELKQLLL</sequence>
<dbReference type="Proteomes" id="UP000273326">
    <property type="component" value="Chromosome"/>
</dbReference>
<evidence type="ECO:0000313" key="4">
    <source>
        <dbReference type="Proteomes" id="UP000273326"/>
    </source>
</evidence>
<dbReference type="InterPro" id="IPR029021">
    <property type="entry name" value="Prot-tyrosine_phosphatase-like"/>
</dbReference>
<dbReference type="EMBL" id="CP034465">
    <property type="protein sequence ID" value="AZP03991.1"/>
    <property type="molecule type" value="Genomic_DNA"/>
</dbReference>
<feature type="domain" description="Tyrosine specific protein phosphatases" evidence="2">
    <location>
        <begin position="113"/>
        <end position="170"/>
    </location>
</feature>